<protein>
    <recommendedName>
        <fullName evidence="5 15">Signal peptidase complex catalytic subunit SEC11</fullName>
        <ecNumber evidence="4 15">3.4.21.89</ecNumber>
    </recommendedName>
</protein>
<dbReference type="Proteomes" id="UP000284842">
    <property type="component" value="Unassembled WGS sequence"/>
</dbReference>
<keyword evidence="11 15" id="KW-1133">Transmembrane helix</keyword>
<dbReference type="GO" id="GO:0009003">
    <property type="term" value="F:signal peptidase activity"/>
    <property type="evidence" value="ECO:0007669"/>
    <property type="project" value="UniProtKB-EC"/>
</dbReference>
<evidence type="ECO:0000313" key="17">
    <source>
        <dbReference type="EMBL" id="PPR07831.1"/>
    </source>
</evidence>
<evidence type="ECO:0000256" key="4">
    <source>
        <dbReference type="ARBA" id="ARBA00013208"/>
    </source>
</evidence>
<reference evidence="17 18" key="1">
    <citation type="journal article" date="2018" name="Evol. Lett.">
        <title>Horizontal gene cluster transfer increased hallucinogenic mushroom diversity.</title>
        <authorList>
            <person name="Reynolds H.T."/>
            <person name="Vijayakumar V."/>
            <person name="Gluck-Thaler E."/>
            <person name="Korotkin H.B."/>
            <person name="Matheny P.B."/>
            <person name="Slot J.C."/>
        </authorList>
    </citation>
    <scope>NUCLEOTIDE SEQUENCE [LARGE SCALE GENOMIC DNA]</scope>
    <source>
        <strain evidence="17 18">2629</strain>
    </source>
</reference>
<evidence type="ECO:0000256" key="15">
    <source>
        <dbReference type="RuleBase" id="RU362047"/>
    </source>
</evidence>
<gene>
    <name evidence="17" type="ORF">CVT24_003107</name>
</gene>
<name>A0A409YXW0_9AGAR</name>
<comment type="catalytic activity">
    <reaction evidence="1 15">
        <text>Cleavage of hydrophobic, N-terminal signal or leader sequences from secreted and periplasmic proteins.</text>
        <dbReference type="EC" id="3.4.21.89"/>
    </reaction>
</comment>
<comment type="subcellular location">
    <subcellularLocation>
        <location evidence="2">Endoplasmic reticulum membrane</location>
        <topology evidence="2">Single-pass type II membrane protein</topology>
    </subcellularLocation>
</comment>
<dbReference type="GO" id="GO:0004252">
    <property type="term" value="F:serine-type endopeptidase activity"/>
    <property type="evidence" value="ECO:0007669"/>
    <property type="project" value="InterPro"/>
</dbReference>
<keyword evidence="10 15" id="KW-0735">Signal-anchor</keyword>
<evidence type="ECO:0000256" key="13">
    <source>
        <dbReference type="ARBA" id="ARBA00045533"/>
    </source>
</evidence>
<keyword evidence="9 15" id="KW-0256">Endoplasmic reticulum</keyword>
<evidence type="ECO:0000256" key="14">
    <source>
        <dbReference type="ARBA" id="ARBA00047037"/>
    </source>
</evidence>
<organism evidence="17 18">
    <name type="scientific">Panaeolus cyanescens</name>
    <dbReference type="NCBI Taxonomy" id="181874"/>
    <lineage>
        <taxon>Eukaryota</taxon>
        <taxon>Fungi</taxon>
        <taxon>Dikarya</taxon>
        <taxon>Basidiomycota</taxon>
        <taxon>Agaricomycotina</taxon>
        <taxon>Agaricomycetes</taxon>
        <taxon>Agaricomycetidae</taxon>
        <taxon>Agaricales</taxon>
        <taxon>Agaricineae</taxon>
        <taxon>Galeropsidaceae</taxon>
        <taxon>Panaeolus</taxon>
    </lineage>
</organism>
<evidence type="ECO:0000256" key="1">
    <source>
        <dbReference type="ARBA" id="ARBA00000677"/>
    </source>
</evidence>
<dbReference type="STRING" id="181874.A0A409YXW0"/>
<dbReference type="PROSITE" id="PS00501">
    <property type="entry name" value="SPASE_I_1"/>
    <property type="match status" value="2"/>
</dbReference>
<evidence type="ECO:0000256" key="10">
    <source>
        <dbReference type="ARBA" id="ARBA00022968"/>
    </source>
</evidence>
<feature type="region of interest" description="Disordered" evidence="16">
    <location>
        <begin position="285"/>
        <end position="315"/>
    </location>
</feature>
<evidence type="ECO:0000313" key="18">
    <source>
        <dbReference type="Proteomes" id="UP000284842"/>
    </source>
</evidence>
<evidence type="ECO:0000256" key="7">
    <source>
        <dbReference type="ARBA" id="ARBA00022692"/>
    </source>
</evidence>
<evidence type="ECO:0000256" key="6">
    <source>
        <dbReference type="ARBA" id="ARBA00022670"/>
    </source>
</evidence>
<dbReference type="AlphaFoldDB" id="A0A409YXW0"/>
<proteinExistence type="inferred from homology"/>
<dbReference type="NCBIfam" id="TIGR02228">
    <property type="entry name" value="sigpep_I_arch"/>
    <property type="match status" value="2"/>
</dbReference>
<evidence type="ECO:0000256" key="3">
    <source>
        <dbReference type="ARBA" id="ARBA00011035"/>
    </source>
</evidence>
<evidence type="ECO:0000256" key="2">
    <source>
        <dbReference type="ARBA" id="ARBA00004648"/>
    </source>
</evidence>
<dbReference type="InterPro" id="IPR019533">
    <property type="entry name" value="Peptidase_S26"/>
</dbReference>
<dbReference type="InterPro" id="IPR019756">
    <property type="entry name" value="Pept_S26A_signal_pept_1_Ser-AS"/>
</dbReference>
<dbReference type="CDD" id="cd06530">
    <property type="entry name" value="S26_SPase_I"/>
    <property type="match status" value="2"/>
</dbReference>
<evidence type="ECO:0000256" key="8">
    <source>
        <dbReference type="ARBA" id="ARBA00022801"/>
    </source>
</evidence>
<keyword evidence="12 15" id="KW-0472">Membrane</keyword>
<dbReference type="InterPro" id="IPR001733">
    <property type="entry name" value="Peptidase_S26B"/>
</dbReference>
<comment type="caution">
    <text evidence="17">The sequence shown here is derived from an EMBL/GenBank/DDBJ whole genome shotgun (WGS) entry which is preliminary data.</text>
</comment>
<evidence type="ECO:0000256" key="12">
    <source>
        <dbReference type="ARBA" id="ARBA00023136"/>
    </source>
</evidence>
<dbReference type="EC" id="3.4.21.89" evidence="4 15"/>
<evidence type="ECO:0000256" key="5">
    <source>
        <dbReference type="ARBA" id="ARBA00019685"/>
    </source>
</evidence>
<comment type="subunit">
    <text evidence="14">Component of the signal peptidase complex (SPC) composed of a catalytic subunit SEC11 and three accessory subunits SPC1, SPC2 and SPC3. The complex induces a local thinning of the ER membrane which is used to measure the length of the signal peptide (SP) h-region of protein substrates. This ensures the selectivity of the complex towards h-regions shorter than 18-20 amino acids. SPC associates with the translocon complex.</text>
</comment>
<keyword evidence="8 15" id="KW-0378">Hydrolase</keyword>
<dbReference type="PRINTS" id="PR00728">
    <property type="entry name" value="SIGNALPTASE"/>
</dbReference>
<keyword evidence="7 15" id="KW-0812">Transmembrane</keyword>
<dbReference type="InParanoid" id="A0A409YXW0"/>
<keyword evidence="18" id="KW-1185">Reference proteome</keyword>
<comment type="function">
    <text evidence="13">Catalytic component of the signal peptidase complex (SPC) which catalyzes the cleavage of N-terminal signal sequences from nascent proteins as they are translocated into the lumen of the endoplasmic reticulum. Specifically cleaves N-terminal signal peptides that contain a hydrophobic alpha-helix (h-region) shorter than 18-20 amino acids.</text>
</comment>
<evidence type="ECO:0000256" key="16">
    <source>
        <dbReference type="SAM" id="MobiDB-lite"/>
    </source>
</evidence>
<dbReference type="SUPFAM" id="SSF51306">
    <property type="entry name" value="LexA/Signal peptidase"/>
    <property type="match status" value="2"/>
</dbReference>
<sequence>MFTEELKAFKRLGVRHILLQVLNFASVIASGLMIWKGLGIITNSESPIVVVLSGSMEPAFYRGDLLFLTNPVNERYQTGDITVYKIPGDEIPIVHRVLETHDVQPKKSKSKATAEPIDPTSQPLPKQLMLTKGDNNPLDDIVLYKGLDWLERKHIIGKVRGFIPYVGYVTIAMTTQSVIFEITMFTEELKAFKRLGVRHLLLQVLNFASVIASGLMIWKGLGIITNSESPIVVVLSGSMEPAFYRGDLLFLTNPPNERYQTGDITVYKIPGADIPIVHRVLETHDVQPKKSKSKKNKAAAESTEPAPQSPPKQLMLTKGDNNHVDDIELYQGLEWLERKHIVGKVRGFLPYVGYVTIAMNDFPQLKYALLGGLGLLALIQRE</sequence>
<evidence type="ECO:0000256" key="9">
    <source>
        <dbReference type="ARBA" id="ARBA00022824"/>
    </source>
</evidence>
<dbReference type="PANTHER" id="PTHR10806">
    <property type="entry name" value="SIGNAL PEPTIDASE COMPLEX CATALYTIC SUBUNIT SEC11"/>
    <property type="match status" value="1"/>
</dbReference>
<dbReference type="InterPro" id="IPR036286">
    <property type="entry name" value="LexA/Signal_pep-like_sf"/>
</dbReference>
<feature type="transmembrane region" description="Helical" evidence="15">
    <location>
        <begin position="17"/>
        <end position="35"/>
    </location>
</feature>
<keyword evidence="6 15" id="KW-0645">Protease</keyword>
<dbReference type="OrthoDB" id="10257561at2759"/>
<dbReference type="EMBL" id="NHTK01000329">
    <property type="protein sequence ID" value="PPR07831.1"/>
    <property type="molecule type" value="Genomic_DNA"/>
</dbReference>
<comment type="similarity">
    <text evidence="3 15">Belongs to the peptidase S26B family.</text>
</comment>
<dbReference type="GO" id="GO:0005787">
    <property type="term" value="C:signal peptidase complex"/>
    <property type="evidence" value="ECO:0007669"/>
    <property type="project" value="TreeGrafter"/>
</dbReference>
<dbReference type="PANTHER" id="PTHR10806:SF6">
    <property type="entry name" value="SIGNAL PEPTIDASE COMPLEX CATALYTIC SUBUNIT SEC11"/>
    <property type="match status" value="1"/>
</dbReference>
<evidence type="ECO:0000256" key="11">
    <source>
        <dbReference type="ARBA" id="ARBA00022989"/>
    </source>
</evidence>
<dbReference type="GO" id="GO:0006465">
    <property type="term" value="P:signal peptide processing"/>
    <property type="evidence" value="ECO:0007669"/>
    <property type="project" value="UniProtKB-UniRule"/>
</dbReference>
<accession>A0A409YXW0</accession>